<keyword evidence="2" id="KW-0812">Transmembrane</keyword>
<reference evidence="3 4" key="1">
    <citation type="journal article" date="2021" name="Elife">
        <title>Chloroplast acquisition without the gene transfer in kleptoplastic sea slugs, Plakobranchus ocellatus.</title>
        <authorList>
            <person name="Maeda T."/>
            <person name="Takahashi S."/>
            <person name="Yoshida T."/>
            <person name="Shimamura S."/>
            <person name="Takaki Y."/>
            <person name="Nagai Y."/>
            <person name="Toyoda A."/>
            <person name="Suzuki Y."/>
            <person name="Arimoto A."/>
            <person name="Ishii H."/>
            <person name="Satoh N."/>
            <person name="Nishiyama T."/>
            <person name="Hasebe M."/>
            <person name="Maruyama T."/>
            <person name="Minagawa J."/>
            <person name="Obokata J."/>
            <person name="Shigenobu S."/>
        </authorList>
    </citation>
    <scope>NUCLEOTIDE SEQUENCE [LARGE SCALE GENOMIC DNA]</scope>
</reference>
<feature type="transmembrane region" description="Helical" evidence="2">
    <location>
        <begin position="68"/>
        <end position="85"/>
    </location>
</feature>
<proteinExistence type="predicted"/>
<keyword evidence="2" id="KW-0472">Membrane</keyword>
<feature type="transmembrane region" description="Helical" evidence="2">
    <location>
        <begin position="97"/>
        <end position="120"/>
    </location>
</feature>
<feature type="region of interest" description="Disordered" evidence="1">
    <location>
        <begin position="1"/>
        <end position="20"/>
    </location>
</feature>
<evidence type="ECO:0000256" key="1">
    <source>
        <dbReference type="SAM" id="MobiDB-lite"/>
    </source>
</evidence>
<evidence type="ECO:0000313" key="3">
    <source>
        <dbReference type="EMBL" id="GFO37334.1"/>
    </source>
</evidence>
<dbReference type="Proteomes" id="UP000735302">
    <property type="component" value="Unassembled WGS sequence"/>
</dbReference>
<keyword evidence="2" id="KW-1133">Transmembrane helix</keyword>
<gene>
    <name evidence="3" type="ORF">PoB_006383900</name>
</gene>
<comment type="caution">
    <text evidence="3">The sequence shown here is derived from an EMBL/GenBank/DDBJ whole genome shotgun (WGS) entry which is preliminary data.</text>
</comment>
<sequence>MVQTTGQSLGPGALYSDESQEVGPGERMCFTVAAADRKRRPGQVVAYELFLVSIIMVTSLFLHLAFVVYPHFLSCAIVLLLLLLVSPISIKLRCWKLFPATVEVGLSIIFSTVAVGPLFAVRGEGWVVVVEVVTARQ</sequence>
<evidence type="ECO:0000313" key="4">
    <source>
        <dbReference type="Proteomes" id="UP000735302"/>
    </source>
</evidence>
<dbReference type="AlphaFoldDB" id="A0AAV4CZK4"/>
<organism evidence="3 4">
    <name type="scientific">Plakobranchus ocellatus</name>
    <dbReference type="NCBI Taxonomy" id="259542"/>
    <lineage>
        <taxon>Eukaryota</taxon>
        <taxon>Metazoa</taxon>
        <taxon>Spiralia</taxon>
        <taxon>Lophotrochozoa</taxon>
        <taxon>Mollusca</taxon>
        <taxon>Gastropoda</taxon>
        <taxon>Heterobranchia</taxon>
        <taxon>Euthyneura</taxon>
        <taxon>Panpulmonata</taxon>
        <taxon>Sacoglossa</taxon>
        <taxon>Placobranchoidea</taxon>
        <taxon>Plakobranchidae</taxon>
        <taxon>Plakobranchus</taxon>
    </lineage>
</organism>
<accession>A0AAV4CZK4</accession>
<keyword evidence="4" id="KW-1185">Reference proteome</keyword>
<evidence type="ECO:0000256" key="2">
    <source>
        <dbReference type="SAM" id="Phobius"/>
    </source>
</evidence>
<name>A0AAV4CZK4_9GAST</name>
<dbReference type="EMBL" id="BLXT01007216">
    <property type="protein sequence ID" value="GFO37334.1"/>
    <property type="molecule type" value="Genomic_DNA"/>
</dbReference>
<protein>
    <submittedName>
        <fullName evidence="3">Uncharacterized protein</fullName>
    </submittedName>
</protein>
<feature type="transmembrane region" description="Helical" evidence="2">
    <location>
        <begin position="44"/>
        <end position="62"/>
    </location>
</feature>